<gene>
    <name evidence="1" type="ORF">MFIFM68171_08115</name>
</gene>
<dbReference type="PANTHER" id="PTHR46082:SF6">
    <property type="entry name" value="AAA+ ATPASE DOMAIN-CONTAINING PROTEIN-RELATED"/>
    <property type="match status" value="1"/>
</dbReference>
<name>A0ABQ0GJL8_9PEZI</name>
<dbReference type="InterPro" id="IPR027417">
    <property type="entry name" value="P-loop_NTPase"/>
</dbReference>
<protein>
    <submittedName>
        <fullName evidence="1">Nephrocystin</fullName>
    </submittedName>
</protein>
<dbReference type="Pfam" id="PF13424">
    <property type="entry name" value="TPR_12"/>
    <property type="match status" value="2"/>
</dbReference>
<dbReference type="SUPFAM" id="SSF48452">
    <property type="entry name" value="TPR-like"/>
    <property type="match status" value="3"/>
</dbReference>
<dbReference type="CDD" id="cd00882">
    <property type="entry name" value="Ras_like_GTPase"/>
    <property type="match status" value="1"/>
</dbReference>
<accession>A0ABQ0GJL8</accession>
<dbReference type="Gene3D" id="3.40.50.300">
    <property type="entry name" value="P-loop containing nucleotide triphosphate hydrolases"/>
    <property type="match status" value="1"/>
</dbReference>
<dbReference type="InterPro" id="IPR011990">
    <property type="entry name" value="TPR-like_helical_dom_sf"/>
</dbReference>
<dbReference type="Pfam" id="PF13374">
    <property type="entry name" value="TPR_10"/>
    <property type="match status" value="1"/>
</dbReference>
<dbReference type="EMBL" id="BAAFSV010000004">
    <property type="protein sequence ID" value="GAB1317905.1"/>
    <property type="molecule type" value="Genomic_DNA"/>
</dbReference>
<reference evidence="1 2" key="1">
    <citation type="submission" date="2024-09" db="EMBL/GenBank/DDBJ databases">
        <title>Itraconazole resistance in Madurella fahalii resulting from another homologue of gene encoding cytochrome P450 14-alpha sterol demethylase (CYP51).</title>
        <authorList>
            <person name="Yoshioka I."/>
            <person name="Fahal A.H."/>
            <person name="Kaneko S."/>
            <person name="Yaguchi T."/>
        </authorList>
    </citation>
    <scope>NUCLEOTIDE SEQUENCE [LARGE SCALE GENOMIC DNA]</scope>
    <source>
        <strain evidence="1 2">IFM 68171</strain>
    </source>
</reference>
<evidence type="ECO:0000313" key="1">
    <source>
        <dbReference type="EMBL" id="GAB1317905.1"/>
    </source>
</evidence>
<dbReference type="InterPro" id="IPR053137">
    <property type="entry name" value="NLR-like"/>
</dbReference>
<dbReference type="PANTHER" id="PTHR46082">
    <property type="entry name" value="ATP/GTP-BINDING PROTEIN-RELATED"/>
    <property type="match status" value="1"/>
</dbReference>
<comment type="caution">
    <text evidence="1">The sequence shown here is derived from an EMBL/GenBank/DDBJ whole genome shotgun (WGS) entry which is preliminary data.</text>
</comment>
<dbReference type="Gene3D" id="1.25.40.10">
    <property type="entry name" value="Tetratricopeptide repeat domain"/>
    <property type="match status" value="2"/>
</dbReference>
<dbReference type="RefSeq" id="XP_070919636.1">
    <property type="nucleotide sequence ID" value="XM_071063535.1"/>
</dbReference>
<keyword evidence="2" id="KW-1185">Reference proteome</keyword>
<organism evidence="1 2">
    <name type="scientific">Madurella fahalii</name>
    <dbReference type="NCBI Taxonomy" id="1157608"/>
    <lineage>
        <taxon>Eukaryota</taxon>
        <taxon>Fungi</taxon>
        <taxon>Dikarya</taxon>
        <taxon>Ascomycota</taxon>
        <taxon>Pezizomycotina</taxon>
        <taxon>Sordariomycetes</taxon>
        <taxon>Sordariomycetidae</taxon>
        <taxon>Sordariales</taxon>
        <taxon>Sordariales incertae sedis</taxon>
        <taxon>Madurella</taxon>
    </lineage>
</organism>
<dbReference type="SUPFAM" id="SSF52540">
    <property type="entry name" value="P-loop containing nucleoside triphosphate hydrolases"/>
    <property type="match status" value="1"/>
</dbReference>
<dbReference type="GeneID" id="98178858"/>
<sequence>MPLGFHCLYEASRGAGCEEELVDIVSVHDVHEDSFEAWTDPKSGVNWLSDFLPQDVRVGRVLAYGYDSSASAMFASDASETIQRMAESLVQELRADRQFADALRRPMIFVCHGMGGVLVKKSLVYASTRTAPKVAHLWDHYISTFAILFFGTPHGHADKSIWLEYEAAAKPPRHPSAPPSAGIRPTDGGDPQMPLLVDNDFAPLLKQFHLFFFWEELATRFNGRSAFLVDHKSAAPKLDNTEAAGIHATHSAMCKFGSRTSSDYRTVIAALATYCEKAPKIISRRWRQAEDALKQLRIGEAEEIGGIGFDVHLEQPFRSLGIRSHEILHFYIPEETSHTFIGRQDLLSEMRNAFFPNGRPTAVSTLKSFVIFGMGGSGKTELCSKFANDNKHKYTAVFTIRAASPETVNESYCGIGLLAGLQPTESAGRYFLSQQREPWLLIIDNADDPSLNLRRLFPPGGTAHILVTTRVRDFRQEGTMGFLELKGLRKPEALQLLLTKADIPRPWDVQTTTTGSRIAKALGYLALALIQAGTCVYRGVCELGGYLDILSSAKQQLQNQEIRDVMRVVYSTFDISLGHLSRTVGIQSQDASDLLRIIAFYHFEFVPLELFSRALTRRDRAVNTPRPNSWYSSVADGLLRRFEPPAALPGFLKLKDRKAAEHRIKVALANLQSHSFIRYDGKAISIHPLIHSWARDSLTPPQKHIWASIAFNIIMESISLPPKGDTETDGEYHRDIIPHLETCLSATGNPLPQATSDMGRVQLRVSGFLQPTFLLIIRGQIEMHAKCGWVFAERGHFEKAMTHLRIVREMLVKLRGMADDKTMSATLGLAGVCWGLGRMEEAIDLQRSVVETRSRIYGLHDARTLQAMDRLGRSYWLHGQYREALDLQQVTTDRMKKTLGENHPETLEALDNLGVTLGAWYRFQESLETHRFVLSARVEALGETHLDTLTTKGNLAMALLDLGRLNEAKAAMAEVYGQRQRQLGREHPWTLWALCYLAKVDTQLGLLAEAEEMLNWGIAAATRSLGGDHLGVLMGRGQLAQVYARTNRLDEAQKLSEETIRIVEKSRGIAHPDCVYGLWKLARLYVLQGCREKAIRTCELGLQRADMRITRSHPLAKDLEKLLEGLRDPTSTVAQLLDVKGSTSFSNLATPAASTTPMLMLGWKRKDRLASLSRPVGLERVSTW</sequence>
<proteinExistence type="predicted"/>
<evidence type="ECO:0000313" key="2">
    <source>
        <dbReference type="Proteomes" id="UP001628179"/>
    </source>
</evidence>
<dbReference type="Proteomes" id="UP001628179">
    <property type="component" value="Unassembled WGS sequence"/>
</dbReference>